<dbReference type="OrthoDB" id="439917at2759"/>
<sequence>MRRMPFRRGFWSWGQLVWRLPSRNIPRGARPQAKGYYTSGGTKTTREFQVECEVGHACIGGVRRACDGDGQYSDDVGSTICKSSPEGHKPNSDRYGVEQCAVKTFSIGGRDECSDCSNGRYSQPGSSVCQKCPSGQFYNSSVMSCELCPKNTFTISGVSDISGCKECAAGWHSQPGLRSLQDGWHSQPGSSSCEKCSTGEFHNETSTSYELCPKPTFTISGAADINGYTSCADGEHSLEGSDYCQNCPQYTAFNATTQTCACLPSFVGEDGTCTCKVGETLTGTTCQPCETAK</sequence>
<evidence type="ECO:0000313" key="2">
    <source>
        <dbReference type="Proteomes" id="UP001165122"/>
    </source>
</evidence>
<dbReference type="EMBL" id="BRXW01000330">
    <property type="protein sequence ID" value="GMI18316.1"/>
    <property type="molecule type" value="Genomic_DNA"/>
</dbReference>
<proteinExistence type="predicted"/>
<dbReference type="SMART" id="SM01411">
    <property type="entry name" value="Ephrin_rec_like"/>
    <property type="match status" value="3"/>
</dbReference>
<reference evidence="2" key="1">
    <citation type="journal article" date="2023" name="Commun. Biol.">
        <title>Genome analysis of Parmales, the sister group of diatoms, reveals the evolutionary specialization of diatoms from phago-mixotrophs to photoautotrophs.</title>
        <authorList>
            <person name="Ban H."/>
            <person name="Sato S."/>
            <person name="Yoshikawa S."/>
            <person name="Yamada K."/>
            <person name="Nakamura Y."/>
            <person name="Ichinomiya M."/>
            <person name="Sato N."/>
            <person name="Blanc-Mathieu R."/>
            <person name="Endo H."/>
            <person name="Kuwata A."/>
            <person name="Ogata H."/>
        </authorList>
    </citation>
    <scope>NUCLEOTIDE SEQUENCE [LARGE SCALE GENOMIC DNA]</scope>
    <source>
        <strain evidence="2">NIES 3700</strain>
    </source>
</reference>
<keyword evidence="2" id="KW-1185">Reference proteome</keyword>
<comment type="caution">
    <text evidence="1">The sequence shown here is derived from an EMBL/GenBank/DDBJ whole genome shotgun (WGS) entry which is preliminary data.</text>
</comment>
<protein>
    <recommendedName>
        <fullName evidence="3">Tyrosine-protein kinase ephrin type A/B receptor-like domain-containing protein</fullName>
    </recommendedName>
</protein>
<dbReference type="InterPro" id="IPR009030">
    <property type="entry name" value="Growth_fac_rcpt_cys_sf"/>
</dbReference>
<dbReference type="PANTHER" id="PTHR46967:SF2">
    <property type="entry name" value="SUSHI, VON WILLEBRAND FACTOR TYPE A, EGF AND PENTRAXIN DOMAIN-CONTAINING PROTEIN 1-LIKE"/>
    <property type="match status" value="1"/>
</dbReference>
<organism evidence="1 2">
    <name type="scientific">Triparma laevis f. longispina</name>
    <dbReference type="NCBI Taxonomy" id="1714387"/>
    <lineage>
        <taxon>Eukaryota</taxon>
        <taxon>Sar</taxon>
        <taxon>Stramenopiles</taxon>
        <taxon>Ochrophyta</taxon>
        <taxon>Bolidophyceae</taxon>
        <taxon>Parmales</taxon>
        <taxon>Triparmaceae</taxon>
        <taxon>Triparma</taxon>
    </lineage>
</organism>
<dbReference type="Proteomes" id="UP001165122">
    <property type="component" value="Unassembled WGS sequence"/>
</dbReference>
<gene>
    <name evidence="1" type="ORF">TrLO_g6178</name>
</gene>
<evidence type="ECO:0008006" key="3">
    <source>
        <dbReference type="Google" id="ProtNLM"/>
    </source>
</evidence>
<dbReference type="SUPFAM" id="SSF57184">
    <property type="entry name" value="Growth factor receptor domain"/>
    <property type="match status" value="1"/>
</dbReference>
<accession>A0A9W7FUJ6</accession>
<evidence type="ECO:0000313" key="1">
    <source>
        <dbReference type="EMBL" id="GMI18316.1"/>
    </source>
</evidence>
<dbReference type="Gene3D" id="2.10.50.10">
    <property type="entry name" value="Tumor Necrosis Factor Receptor, subunit A, domain 2"/>
    <property type="match status" value="1"/>
</dbReference>
<name>A0A9W7FUJ6_9STRA</name>
<dbReference type="AlphaFoldDB" id="A0A9W7FUJ6"/>
<dbReference type="PANTHER" id="PTHR46967">
    <property type="entry name" value="INSULIN-LIKE GROWTH FACTOR BINDING PROTEIN,N-TERMINAL"/>
    <property type="match status" value="1"/>
</dbReference>